<dbReference type="RefSeq" id="WP_185081836.1">
    <property type="nucleotide sequence ID" value="NZ_JACHJB010000001.1"/>
</dbReference>
<evidence type="ECO:0000313" key="5">
    <source>
        <dbReference type="Proteomes" id="UP000583800"/>
    </source>
</evidence>
<dbReference type="SUPFAM" id="SSF46689">
    <property type="entry name" value="Homeodomain-like"/>
    <property type="match status" value="1"/>
</dbReference>
<evidence type="ECO:0000313" key="4">
    <source>
        <dbReference type="EMBL" id="MBB6343586.1"/>
    </source>
</evidence>
<evidence type="ECO:0000256" key="1">
    <source>
        <dbReference type="ARBA" id="ARBA00023125"/>
    </source>
</evidence>
<accession>A0A7X0BY24</accession>
<dbReference type="PROSITE" id="PS50977">
    <property type="entry name" value="HTH_TETR_2"/>
    <property type="match status" value="1"/>
</dbReference>
<sequence>MASKRDWLDAGLAILAEAGAPALTVEELCARLGLTKGSFYHHFRGMGGYKGDLLAHFETHYTTRYIDAAEQAGGDRLARLMDLVLEDTDAHAGLEPAVRAWASQDAEVRAVQARVDRARTDYLRELWLATGGAERDATAMARLLYLVLVGAEQVVPPISDGALREVYELALRPAPGRGHR</sequence>
<dbReference type="Pfam" id="PF00440">
    <property type="entry name" value="TetR_N"/>
    <property type="match status" value="1"/>
</dbReference>
<keyword evidence="5" id="KW-1185">Reference proteome</keyword>
<dbReference type="GO" id="GO:0003677">
    <property type="term" value="F:DNA binding"/>
    <property type="evidence" value="ECO:0007669"/>
    <property type="project" value="UniProtKB-UniRule"/>
</dbReference>
<proteinExistence type="predicted"/>
<evidence type="ECO:0000256" key="2">
    <source>
        <dbReference type="PROSITE-ProRule" id="PRU00335"/>
    </source>
</evidence>
<dbReference type="Proteomes" id="UP000583800">
    <property type="component" value="Unassembled WGS sequence"/>
</dbReference>
<organism evidence="4 5">
    <name type="scientific">Nonomuraea muscovyensis</name>
    <dbReference type="NCBI Taxonomy" id="1124761"/>
    <lineage>
        <taxon>Bacteria</taxon>
        <taxon>Bacillati</taxon>
        <taxon>Actinomycetota</taxon>
        <taxon>Actinomycetes</taxon>
        <taxon>Streptosporangiales</taxon>
        <taxon>Streptosporangiaceae</taxon>
        <taxon>Nonomuraea</taxon>
    </lineage>
</organism>
<dbReference type="EMBL" id="JACHJB010000001">
    <property type="protein sequence ID" value="MBB6343586.1"/>
    <property type="molecule type" value="Genomic_DNA"/>
</dbReference>
<keyword evidence="1 2" id="KW-0238">DNA-binding</keyword>
<gene>
    <name evidence="4" type="ORF">FHU36_000095</name>
</gene>
<reference evidence="4 5" key="1">
    <citation type="submission" date="2020-08" db="EMBL/GenBank/DDBJ databases">
        <title>Sequencing the genomes of 1000 actinobacteria strains.</title>
        <authorList>
            <person name="Klenk H.-P."/>
        </authorList>
    </citation>
    <scope>NUCLEOTIDE SEQUENCE [LARGE SCALE GENOMIC DNA]</scope>
    <source>
        <strain evidence="4 5">DSM 45913</strain>
    </source>
</reference>
<name>A0A7X0BY24_9ACTN</name>
<dbReference type="InterPro" id="IPR009057">
    <property type="entry name" value="Homeodomain-like_sf"/>
</dbReference>
<dbReference type="AlphaFoldDB" id="A0A7X0BY24"/>
<dbReference type="InterPro" id="IPR001647">
    <property type="entry name" value="HTH_TetR"/>
</dbReference>
<protein>
    <submittedName>
        <fullName evidence="4">AcrR family transcriptional regulator</fullName>
    </submittedName>
</protein>
<feature type="DNA-binding region" description="H-T-H motif" evidence="2">
    <location>
        <begin position="24"/>
        <end position="43"/>
    </location>
</feature>
<feature type="domain" description="HTH tetR-type" evidence="3">
    <location>
        <begin position="1"/>
        <end position="61"/>
    </location>
</feature>
<dbReference type="Gene3D" id="1.10.357.10">
    <property type="entry name" value="Tetracycline Repressor, domain 2"/>
    <property type="match status" value="1"/>
</dbReference>
<evidence type="ECO:0000259" key="3">
    <source>
        <dbReference type="PROSITE" id="PS50977"/>
    </source>
</evidence>
<comment type="caution">
    <text evidence="4">The sequence shown here is derived from an EMBL/GenBank/DDBJ whole genome shotgun (WGS) entry which is preliminary data.</text>
</comment>